<sequence>MSNPARPLNEKLFSINSIISNYSSKIDKLINSTSGINTTFTSGTSNNCLSHTINKYLSQSADYLSRSVTNSSITRSTNLFTLQAGLKNSTEELDTYYRHLPENKLISNSEKSENLHTFSPITPIVDQSDLFSDCSGDNNSNSDKLIYKSIMIIDVLNKMSTPEAAKENSVLNDECQVPSIKNVFRKSFNNFYLLNQLEGDYFSYDLVEREALEIDSKSSKSNSLKRKANMFKKTGKVTINYTRNFRKKIRENPFVVYNQNGRKLVKKLLNKSKNPDMALSPTDLDSLFATINHEYEYAFEYMNPRRKVAFNKKKKLPRKTVVKITKLCPSEKNSCDSEGSESSSEHPCSICTDNDYQNNMNNKNHIDLSSNEVDASAEFARADDDFEINGHVKSSDDEFTESYCDVLATIDEKEANETNFKENVVPTETNDEPEILDLIINRLPGEKLGLNLKVEEKGSVLVVSVNENSAADRASDIAGNRQSIQMNDELLEINGVSLNNMSNDDILCVVQELPLHVSLKLKRSTSLVAISPNETNSNNNAIESGQSSPNDSATK</sequence>
<dbReference type="InterPro" id="IPR036034">
    <property type="entry name" value="PDZ_sf"/>
</dbReference>
<dbReference type="SUPFAM" id="SSF50156">
    <property type="entry name" value="PDZ domain-like"/>
    <property type="match status" value="1"/>
</dbReference>
<organism evidence="3 4">
    <name type="scientific">Brachionus plicatilis</name>
    <name type="common">Marine rotifer</name>
    <name type="synonym">Brachionus muelleri</name>
    <dbReference type="NCBI Taxonomy" id="10195"/>
    <lineage>
        <taxon>Eukaryota</taxon>
        <taxon>Metazoa</taxon>
        <taxon>Spiralia</taxon>
        <taxon>Gnathifera</taxon>
        <taxon>Rotifera</taxon>
        <taxon>Eurotatoria</taxon>
        <taxon>Monogononta</taxon>
        <taxon>Pseudotrocha</taxon>
        <taxon>Ploima</taxon>
        <taxon>Brachionidae</taxon>
        <taxon>Brachionus</taxon>
    </lineage>
</organism>
<dbReference type="CDD" id="cd00136">
    <property type="entry name" value="PDZ_canonical"/>
    <property type="match status" value="1"/>
</dbReference>
<evidence type="ECO:0000313" key="3">
    <source>
        <dbReference type="EMBL" id="RMZ93980.1"/>
    </source>
</evidence>
<evidence type="ECO:0000313" key="4">
    <source>
        <dbReference type="Proteomes" id="UP000276133"/>
    </source>
</evidence>
<feature type="region of interest" description="Disordered" evidence="1">
    <location>
        <begin position="531"/>
        <end position="555"/>
    </location>
</feature>
<feature type="non-terminal residue" evidence="3">
    <location>
        <position position="555"/>
    </location>
</feature>
<gene>
    <name evidence="3" type="ORF">BpHYR1_043643</name>
</gene>
<dbReference type="Gene3D" id="2.30.42.10">
    <property type="match status" value="1"/>
</dbReference>
<dbReference type="PROSITE" id="PS50106">
    <property type="entry name" value="PDZ"/>
    <property type="match status" value="1"/>
</dbReference>
<dbReference type="OrthoDB" id="42382at2759"/>
<dbReference type="Proteomes" id="UP000276133">
    <property type="component" value="Unassembled WGS sequence"/>
</dbReference>
<dbReference type="SMART" id="SM00228">
    <property type="entry name" value="PDZ"/>
    <property type="match status" value="1"/>
</dbReference>
<keyword evidence="4" id="KW-1185">Reference proteome</keyword>
<evidence type="ECO:0000259" key="2">
    <source>
        <dbReference type="PROSITE" id="PS50106"/>
    </source>
</evidence>
<reference evidence="3 4" key="1">
    <citation type="journal article" date="2018" name="Sci. Rep.">
        <title>Genomic signatures of local adaptation to the degree of environmental predictability in rotifers.</title>
        <authorList>
            <person name="Franch-Gras L."/>
            <person name="Hahn C."/>
            <person name="Garcia-Roger E.M."/>
            <person name="Carmona M.J."/>
            <person name="Serra M."/>
            <person name="Gomez A."/>
        </authorList>
    </citation>
    <scope>NUCLEOTIDE SEQUENCE [LARGE SCALE GENOMIC DNA]</scope>
    <source>
        <strain evidence="3">HYR1</strain>
    </source>
</reference>
<dbReference type="Pfam" id="PF00595">
    <property type="entry name" value="PDZ"/>
    <property type="match status" value="1"/>
</dbReference>
<dbReference type="EMBL" id="REGN01013396">
    <property type="protein sequence ID" value="RMZ93980.1"/>
    <property type="molecule type" value="Genomic_DNA"/>
</dbReference>
<dbReference type="AlphaFoldDB" id="A0A3M7P583"/>
<protein>
    <submittedName>
        <fullName evidence="3">PDZ domain-containing 2</fullName>
    </submittedName>
</protein>
<comment type="caution">
    <text evidence="3">The sequence shown here is derived from an EMBL/GenBank/DDBJ whole genome shotgun (WGS) entry which is preliminary data.</text>
</comment>
<accession>A0A3M7P583</accession>
<dbReference type="InterPro" id="IPR001478">
    <property type="entry name" value="PDZ"/>
</dbReference>
<name>A0A3M7P583_BRAPC</name>
<evidence type="ECO:0000256" key="1">
    <source>
        <dbReference type="SAM" id="MobiDB-lite"/>
    </source>
</evidence>
<proteinExistence type="predicted"/>
<feature type="domain" description="PDZ" evidence="2">
    <location>
        <begin position="437"/>
        <end position="525"/>
    </location>
</feature>